<evidence type="ECO:0000313" key="2">
    <source>
        <dbReference type="Proteomes" id="UP000031599"/>
    </source>
</evidence>
<reference evidence="1 2" key="1">
    <citation type="submission" date="2014-12" db="EMBL/GenBank/DDBJ databases">
        <title>Genome assembly of Enhygromyxa salina DSM 15201.</title>
        <authorList>
            <person name="Sharma G."/>
            <person name="Subramanian S."/>
        </authorList>
    </citation>
    <scope>NUCLEOTIDE SEQUENCE [LARGE SCALE GENOMIC DNA]</scope>
    <source>
        <strain evidence="1 2">DSM 15201</strain>
    </source>
</reference>
<evidence type="ECO:0000313" key="1">
    <source>
        <dbReference type="EMBL" id="KIG12460.1"/>
    </source>
</evidence>
<protein>
    <submittedName>
        <fullName evidence="1">Uncharacterized protein</fullName>
    </submittedName>
</protein>
<name>A0A0C2CS32_9BACT</name>
<dbReference type="EMBL" id="JMCC02000130">
    <property type="protein sequence ID" value="KIG12460.1"/>
    <property type="molecule type" value="Genomic_DNA"/>
</dbReference>
<proteinExistence type="predicted"/>
<sequence length="305" mass="33412">MMGEQTDDDAPGDEGTFHEVVFGEGADEERLSFAQFRDLSLRKRVRLLMSKRSQFFGADGAEIPRDVAMRFGKRAGSGAAPAAPAAPVAPSGDEGQVDRLIRLLRDSSLEHELRGCVKLAEQIEVTDEQQRAALATALLRTIKLLEDDHGSTPLSWAAIRRFGSLVPTTRLTELAVFLQPGNEAETMQATLQAIWHALSVDQDFGLAILAVRTRQLLNKYLDPDWLCTPLARALTTDLLLAYSVLTPSTDEHGLRALFNRARSLGQAIPLELARAEIDEALAHAREHGRPIAARLQLLSGLCKFG</sequence>
<gene>
    <name evidence="1" type="ORF">DB30_01452</name>
</gene>
<accession>A0A0C2CS32</accession>
<dbReference type="AlphaFoldDB" id="A0A0C2CS32"/>
<comment type="caution">
    <text evidence="1">The sequence shown here is derived from an EMBL/GenBank/DDBJ whole genome shotgun (WGS) entry which is preliminary data.</text>
</comment>
<dbReference type="Proteomes" id="UP000031599">
    <property type="component" value="Unassembled WGS sequence"/>
</dbReference>
<organism evidence="1 2">
    <name type="scientific">Enhygromyxa salina</name>
    <dbReference type="NCBI Taxonomy" id="215803"/>
    <lineage>
        <taxon>Bacteria</taxon>
        <taxon>Pseudomonadati</taxon>
        <taxon>Myxococcota</taxon>
        <taxon>Polyangia</taxon>
        <taxon>Nannocystales</taxon>
        <taxon>Nannocystaceae</taxon>
        <taxon>Enhygromyxa</taxon>
    </lineage>
</organism>